<comment type="caution">
    <text evidence="3">The sequence shown here is derived from an EMBL/GenBank/DDBJ whole genome shotgun (WGS) entry which is preliminary data.</text>
</comment>
<dbReference type="GeneID" id="30159636"/>
<feature type="region of interest" description="Disordered" evidence="1">
    <location>
        <begin position="325"/>
        <end position="351"/>
    </location>
</feature>
<dbReference type="Proteomes" id="UP000094065">
    <property type="component" value="Unassembled WGS sequence"/>
</dbReference>
<dbReference type="STRING" id="1295533.A0A1E3H991"/>
<dbReference type="GO" id="GO:0005979">
    <property type="term" value="P:regulation of glycogen biosynthetic process"/>
    <property type="evidence" value="ECO:0007669"/>
    <property type="project" value="TreeGrafter"/>
</dbReference>
<proteinExistence type="predicted"/>
<evidence type="ECO:0000259" key="2">
    <source>
        <dbReference type="PROSITE" id="PS51159"/>
    </source>
</evidence>
<feature type="compositionally biased region" description="Polar residues" evidence="1">
    <location>
        <begin position="673"/>
        <end position="683"/>
    </location>
</feature>
<feature type="compositionally biased region" description="Pro residues" evidence="1">
    <location>
        <begin position="721"/>
        <end position="734"/>
    </location>
</feature>
<organism evidence="3 4">
    <name type="scientific">Cryptococcus amylolentus CBS 6039</name>
    <dbReference type="NCBI Taxonomy" id="1295533"/>
    <lineage>
        <taxon>Eukaryota</taxon>
        <taxon>Fungi</taxon>
        <taxon>Dikarya</taxon>
        <taxon>Basidiomycota</taxon>
        <taxon>Agaricomycotina</taxon>
        <taxon>Tremellomycetes</taxon>
        <taxon>Tremellales</taxon>
        <taxon>Cryptococcaceae</taxon>
        <taxon>Cryptococcus</taxon>
    </lineage>
</organism>
<gene>
    <name evidence="3" type="ORF">L202_08327</name>
</gene>
<feature type="compositionally biased region" description="Low complexity" evidence="1">
    <location>
        <begin position="870"/>
        <end position="902"/>
    </location>
</feature>
<dbReference type="InterPro" id="IPR050782">
    <property type="entry name" value="PP1_regulatory_subunit_3"/>
</dbReference>
<evidence type="ECO:0000313" key="4">
    <source>
        <dbReference type="Proteomes" id="UP000094065"/>
    </source>
</evidence>
<name>A0A1E3H991_9TREE</name>
<dbReference type="GO" id="GO:0000164">
    <property type="term" value="C:protein phosphatase type 1 complex"/>
    <property type="evidence" value="ECO:0007669"/>
    <property type="project" value="TreeGrafter"/>
</dbReference>
<dbReference type="PANTHER" id="PTHR12307">
    <property type="entry name" value="PROTEIN PHOSPHATASE 1 REGULATORY SUBUNIT"/>
    <property type="match status" value="1"/>
</dbReference>
<accession>A0A1E3H991</accession>
<feature type="compositionally biased region" description="Low complexity" evidence="1">
    <location>
        <begin position="206"/>
        <end position="215"/>
    </location>
</feature>
<dbReference type="PANTHER" id="PTHR12307:SF36">
    <property type="entry name" value="GLYCOGEN-BINDING SUBUNIT 76A"/>
    <property type="match status" value="1"/>
</dbReference>
<protein>
    <recommendedName>
        <fullName evidence="2">CBM21 domain-containing protein</fullName>
    </recommendedName>
</protein>
<dbReference type="AlphaFoldDB" id="A0A1E3H991"/>
<feature type="compositionally biased region" description="Low complexity" evidence="1">
    <location>
        <begin position="807"/>
        <end position="827"/>
    </location>
</feature>
<sequence length="929" mass="99739">MAVENLPPRATLPPTRRTSRLRLRESHSLLASLCRSRVLETDTPSPLMDAFQLFASSAGPSMTNDGQDMGEMRLHGLRLNVGDHKSDDAGSIFVSPPTPDRVESPSDEVTLTPPPSNHAVVRSSSPLSMASSIPAFVARSSPSHSPLSSAPSSPGSVTIPLHVLPEVRSPPKKTLAMAADSLTIAAKRGRRSKLFGFTEIPGSNLSSASSSAASSPDNTPLVKPRAVHRATASVPTISTPLPPPATSASAATSPQMVPRRHPSTVAHTPPIHLPPRRRPENGLKLNLDAIPPISDTPAIHTAIPSTRFGRALIRKKSGEVLKSALKQNGGSGSSGAATPMDEGRAMYESKSCPSTPSGLKFVHFDSHLERIKLFVHDQKPLVVSRDGSPLMEDEGDDYPFGDMEEERKVLQISLPNFPTYHDPQSDLYLESIFLNDDRQSLRGVIICKNLSFQKWVAVRFTFDWWQTTSEVTGVFKESVKGGQYDRFTFTIKLGDLIPKIEQKTLFIAARYNVNGREIWDSNGGQNYQVLFTKDRPARQPTKGARDAAPVQPGMGKAVGGKSSQWSVAGGDDRMADLRAKLDRLKDDDDRPPLSPNSSRNFSFNNKKASPRASLAPLEVKAADSNGRGGSLAARYDFGASLNLARRNSNSPLRSPVPLPEMKTGLLSFDAPRSPSSPAATTFYSPKFDQDKLVGDNNVFTSPRSNAKAVPVPGLKVEGPSPEGPSPEPIAPSPTPKTRTPSSVSAVKVVPTQPPLVRTISAPPKFTIGEPEHIEDKSMGSPPSLDSSSTATATPPESPRSPYDNGGSWSPRTSEASESSTSLNSMSSMASYSSLIEHFCWAGDPSLDVTRRNHSTSELDDYFSHPSSGFSTPRAGTPAGGASAATTPSSTSTYYTSYSSNTPTREDLDAVENSLEEGFGRRVGQRPMVF</sequence>
<dbReference type="EMBL" id="AWGJ01000014">
    <property type="protein sequence ID" value="ODN72908.1"/>
    <property type="molecule type" value="Genomic_DNA"/>
</dbReference>
<dbReference type="OrthoDB" id="1881at2759"/>
<feature type="compositionally biased region" description="Low complexity" evidence="1">
    <location>
        <begin position="778"/>
        <end position="794"/>
    </location>
</feature>
<dbReference type="InterPro" id="IPR038175">
    <property type="entry name" value="CBM21_dom_sf"/>
</dbReference>
<keyword evidence="4" id="KW-1185">Reference proteome</keyword>
<dbReference type="GO" id="GO:0008157">
    <property type="term" value="F:protein phosphatase 1 binding"/>
    <property type="evidence" value="ECO:0007669"/>
    <property type="project" value="TreeGrafter"/>
</dbReference>
<dbReference type="Pfam" id="PF03370">
    <property type="entry name" value="CBM_21"/>
    <property type="match status" value="1"/>
</dbReference>
<dbReference type="Gene3D" id="2.60.40.2440">
    <property type="entry name" value="Carbohydrate binding type-21 domain"/>
    <property type="match status" value="1"/>
</dbReference>
<feature type="compositionally biased region" description="Low complexity" evidence="1">
    <location>
        <begin position="595"/>
        <end position="605"/>
    </location>
</feature>
<feature type="region of interest" description="Disordered" evidence="1">
    <location>
        <begin position="533"/>
        <end position="570"/>
    </location>
</feature>
<feature type="region of interest" description="Disordered" evidence="1">
    <location>
        <begin position="197"/>
        <end position="277"/>
    </location>
</feature>
<dbReference type="InterPro" id="IPR005036">
    <property type="entry name" value="CBM21_dom"/>
</dbReference>
<feature type="region of interest" description="Disordered" evidence="1">
    <location>
        <begin position="856"/>
        <end position="904"/>
    </location>
</feature>
<evidence type="ECO:0000313" key="3">
    <source>
        <dbReference type="EMBL" id="ODN72908.1"/>
    </source>
</evidence>
<dbReference type="RefSeq" id="XP_018988849.1">
    <property type="nucleotide sequence ID" value="XM_019143186.1"/>
</dbReference>
<feature type="region of interest" description="Disordered" evidence="1">
    <location>
        <begin position="583"/>
        <end position="610"/>
    </location>
</feature>
<reference evidence="3 4" key="1">
    <citation type="submission" date="2016-06" db="EMBL/GenBank/DDBJ databases">
        <title>Evolution of pathogenesis and genome organization in the Tremellales.</title>
        <authorList>
            <person name="Cuomo C."/>
            <person name="Litvintseva A."/>
            <person name="Heitman J."/>
            <person name="Chen Y."/>
            <person name="Sun S."/>
            <person name="Springer D."/>
            <person name="Dromer F."/>
            <person name="Young S."/>
            <person name="Zeng Q."/>
            <person name="Chapman S."/>
            <person name="Gujja S."/>
            <person name="Saif S."/>
            <person name="Birren B."/>
        </authorList>
    </citation>
    <scope>NUCLEOTIDE SEQUENCE [LARGE SCALE GENOMIC DNA]</scope>
    <source>
        <strain evidence="3 4">CBS 6039</strain>
    </source>
</reference>
<feature type="region of interest" description="Disordered" evidence="1">
    <location>
        <begin position="87"/>
        <end position="122"/>
    </location>
</feature>
<feature type="region of interest" description="Disordered" evidence="1">
    <location>
        <begin position="663"/>
        <end position="827"/>
    </location>
</feature>
<evidence type="ECO:0000256" key="1">
    <source>
        <dbReference type="SAM" id="MobiDB-lite"/>
    </source>
</evidence>
<dbReference type="GO" id="GO:2001069">
    <property type="term" value="F:glycogen binding"/>
    <property type="evidence" value="ECO:0007669"/>
    <property type="project" value="TreeGrafter"/>
</dbReference>
<feature type="domain" description="CBM21" evidence="2">
    <location>
        <begin position="421"/>
        <end position="530"/>
    </location>
</feature>
<feature type="compositionally biased region" description="Low complexity" evidence="1">
    <location>
        <begin position="735"/>
        <end position="744"/>
    </location>
</feature>
<dbReference type="PROSITE" id="PS51159">
    <property type="entry name" value="CBM21"/>
    <property type="match status" value="1"/>
</dbReference>